<evidence type="ECO:0000313" key="2">
    <source>
        <dbReference type="Proteomes" id="UP000677457"/>
    </source>
</evidence>
<accession>A0ABQ4JL88</accession>
<keyword evidence="2" id="KW-1185">Reference proteome</keyword>
<sequence>MVNRDRVSLIDSSERDGRWEMSISSSFLPGRPPYDAHDKLFRWSAPEDGPPHEPLLGVELDDQLLLDLGVDHLSAGQRVHEDLHLTRDGL</sequence>
<gene>
    <name evidence="1" type="ORF">Sar04_04870</name>
</gene>
<comment type="caution">
    <text evidence="1">The sequence shown here is derived from an EMBL/GenBank/DDBJ whole genome shotgun (WGS) entry which is preliminary data.</text>
</comment>
<proteinExistence type="predicted"/>
<dbReference type="EMBL" id="BOQM01000004">
    <property type="protein sequence ID" value="GIM81982.1"/>
    <property type="molecule type" value="Genomic_DNA"/>
</dbReference>
<protein>
    <submittedName>
        <fullName evidence="1">Uncharacterized protein</fullName>
    </submittedName>
</protein>
<evidence type="ECO:0000313" key="1">
    <source>
        <dbReference type="EMBL" id="GIM81982.1"/>
    </source>
</evidence>
<name>A0ABQ4JL88_SALAC</name>
<reference evidence="1 2" key="1">
    <citation type="submission" date="2021-03" db="EMBL/GenBank/DDBJ databases">
        <title>Whole genome shotgun sequence of Salinispora arenicola NBRC 105043.</title>
        <authorList>
            <person name="Komaki H."/>
            <person name="Tamura T."/>
        </authorList>
    </citation>
    <scope>NUCLEOTIDE SEQUENCE [LARGE SCALE GENOMIC DNA]</scope>
    <source>
        <strain evidence="1 2">NBRC 105043</strain>
    </source>
</reference>
<dbReference type="Proteomes" id="UP000677457">
    <property type="component" value="Unassembled WGS sequence"/>
</dbReference>
<organism evidence="1 2">
    <name type="scientific">Salinispora arenicola</name>
    <dbReference type="NCBI Taxonomy" id="168697"/>
    <lineage>
        <taxon>Bacteria</taxon>
        <taxon>Bacillati</taxon>
        <taxon>Actinomycetota</taxon>
        <taxon>Actinomycetes</taxon>
        <taxon>Micromonosporales</taxon>
        <taxon>Micromonosporaceae</taxon>
        <taxon>Salinispora</taxon>
    </lineage>
</organism>